<evidence type="ECO:0000313" key="3">
    <source>
        <dbReference type="EnsemblMetazoa" id="HelroP70909"/>
    </source>
</evidence>
<name>T1G0E2_HELRO</name>
<dbReference type="PRINTS" id="PR00081">
    <property type="entry name" value="GDHRDH"/>
</dbReference>
<gene>
    <name evidence="3" type="primary">20214540</name>
    <name evidence="2" type="ORF">HELRODRAFT_70909</name>
</gene>
<comment type="similarity">
    <text evidence="1">Belongs to the short-chain dehydrogenases/reductases (SDR) family.</text>
</comment>
<dbReference type="GeneID" id="20214540"/>
<protein>
    <recommendedName>
        <fullName evidence="5">Dehydrogenase/reductase SDR family member 4</fullName>
    </recommendedName>
</protein>
<dbReference type="eggNOG" id="KOG0725">
    <property type="taxonomic scope" value="Eukaryota"/>
</dbReference>
<accession>T1G0E2</accession>
<dbReference type="HOGENOM" id="CLU_010194_1_1_1"/>
<dbReference type="Pfam" id="PF13561">
    <property type="entry name" value="adh_short_C2"/>
    <property type="match status" value="1"/>
</dbReference>
<dbReference type="CTD" id="20214540"/>
<dbReference type="InParanoid" id="T1G0E2"/>
<evidence type="ECO:0000256" key="1">
    <source>
        <dbReference type="ARBA" id="ARBA00006484"/>
    </source>
</evidence>
<dbReference type="GO" id="GO:0004090">
    <property type="term" value="F:carbonyl reductase (NADPH) activity"/>
    <property type="evidence" value="ECO:0000318"/>
    <property type="project" value="GO_Central"/>
</dbReference>
<dbReference type="OMA" id="SRKIDSC"/>
<evidence type="ECO:0008006" key="5">
    <source>
        <dbReference type="Google" id="ProtNLM"/>
    </source>
</evidence>
<keyword evidence="4" id="KW-1185">Reference proteome</keyword>
<evidence type="ECO:0000313" key="2">
    <source>
        <dbReference type="EMBL" id="ESN90516.1"/>
    </source>
</evidence>
<dbReference type="NCBIfam" id="NF005559">
    <property type="entry name" value="PRK07231.1"/>
    <property type="match status" value="1"/>
</dbReference>
<dbReference type="EnsemblMetazoa" id="HelroT70909">
    <property type="protein sequence ID" value="HelroP70909"/>
    <property type="gene ID" value="HelroG70909"/>
</dbReference>
<dbReference type="Gene3D" id="3.40.50.720">
    <property type="entry name" value="NAD(P)-binding Rossmann-like Domain"/>
    <property type="match status" value="1"/>
</dbReference>
<dbReference type="EMBL" id="AMQM01002271">
    <property type="status" value="NOT_ANNOTATED_CDS"/>
    <property type="molecule type" value="Genomic_DNA"/>
</dbReference>
<proteinExistence type="inferred from homology"/>
<dbReference type="KEGG" id="hro:HELRODRAFT_70909"/>
<organism evidence="3 4">
    <name type="scientific">Helobdella robusta</name>
    <name type="common">Californian leech</name>
    <dbReference type="NCBI Taxonomy" id="6412"/>
    <lineage>
        <taxon>Eukaryota</taxon>
        <taxon>Metazoa</taxon>
        <taxon>Spiralia</taxon>
        <taxon>Lophotrochozoa</taxon>
        <taxon>Annelida</taxon>
        <taxon>Clitellata</taxon>
        <taxon>Hirudinea</taxon>
        <taxon>Rhynchobdellida</taxon>
        <taxon>Glossiphoniidae</taxon>
        <taxon>Helobdella</taxon>
    </lineage>
</organism>
<dbReference type="EMBL" id="KB097753">
    <property type="protein sequence ID" value="ESN90516.1"/>
    <property type="molecule type" value="Genomic_DNA"/>
</dbReference>
<dbReference type="AlphaFoldDB" id="T1G0E2"/>
<evidence type="ECO:0000313" key="4">
    <source>
        <dbReference type="Proteomes" id="UP000015101"/>
    </source>
</evidence>
<dbReference type="Proteomes" id="UP000015101">
    <property type="component" value="Unassembled WGS sequence"/>
</dbReference>
<reference evidence="2 4" key="2">
    <citation type="journal article" date="2013" name="Nature">
        <title>Insights into bilaterian evolution from three spiralian genomes.</title>
        <authorList>
            <person name="Simakov O."/>
            <person name="Marletaz F."/>
            <person name="Cho S.J."/>
            <person name="Edsinger-Gonzales E."/>
            <person name="Havlak P."/>
            <person name="Hellsten U."/>
            <person name="Kuo D.H."/>
            <person name="Larsson T."/>
            <person name="Lv J."/>
            <person name="Arendt D."/>
            <person name="Savage R."/>
            <person name="Osoegawa K."/>
            <person name="de Jong P."/>
            <person name="Grimwood J."/>
            <person name="Chapman J.A."/>
            <person name="Shapiro H."/>
            <person name="Aerts A."/>
            <person name="Otillar R.P."/>
            <person name="Terry A.Y."/>
            <person name="Boore J.L."/>
            <person name="Grigoriev I.V."/>
            <person name="Lindberg D.R."/>
            <person name="Seaver E.C."/>
            <person name="Weisblat D.A."/>
            <person name="Putnam N.H."/>
            <person name="Rokhsar D.S."/>
        </authorList>
    </citation>
    <scope>NUCLEOTIDE SEQUENCE</scope>
</reference>
<dbReference type="FunFam" id="3.40.50.720:FF:000084">
    <property type="entry name" value="Short-chain dehydrogenase reductase"/>
    <property type="match status" value="1"/>
</dbReference>
<dbReference type="SUPFAM" id="SSF51735">
    <property type="entry name" value="NAD(P)-binding Rossmann-fold domains"/>
    <property type="match status" value="1"/>
</dbReference>
<dbReference type="PANTHER" id="PTHR43943">
    <property type="entry name" value="DEHYDROGENASE/REDUCTASE (SDR FAMILY) MEMBER 4"/>
    <property type="match status" value="1"/>
</dbReference>
<dbReference type="InterPro" id="IPR036291">
    <property type="entry name" value="NAD(P)-bd_dom_sf"/>
</dbReference>
<dbReference type="RefSeq" id="XP_009031189.1">
    <property type="nucleotide sequence ID" value="XM_009032941.1"/>
</dbReference>
<dbReference type="STRING" id="6412.T1G0E2"/>
<dbReference type="InterPro" id="IPR002347">
    <property type="entry name" value="SDR_fam"/>
</dbReference>
<dbReference type="OrthoDB" id="1669814at2759"/>
<dbReference type="PANTHER" id="PTHR43943:SF2">
    <property type="entry name" value="DEHYDROGENASE_REDUCTASE 4"/>
    <property type="match status" value="1"/>
</dbReference>
<dbReference type="PRINTS" id="PR00080">
    <property type="entry name" value="SDRFAMILY"/>
</dbReference>
<sequence length="234" mass="25201">IGYEIAKRLGLEGANVMVSSRKERNVSETVENLKSIGINADGCVCHIGNKVDRTQLITKSLEKFGGIDILVSNAAVNTSMGNIFETDEKSWDKIFEINLKSSFLLCQEVLPHLQKSKGSIVFVSSIGGYVPFELLGPYSISKTALISMVKSMVPECSRRNIRVNAIAPGVIKTKFSAALWNNEDICDSVLSTIPLKRFGTGEDCAGAVAFLASSDASYITGETIVVAGGMQSRL</sequence>
<reference evidence="3" key="3">
    <citation type="submission" date="2015-06" db="UniProtKB">
        <authorList>
            <consortium name="EnsemblMetazoa"/>
        </authorList>
    </citation>
    <scope>IDENTIFICATION</scope>
</reference>
<reference evidence="4" key="1">
    <citation type="submission" date="2012-12" db="EMBL/GenBank/DDBJ databases">
        <authorList>
            <person name="Hellsten U."/>
            <person name="Grimwood J."/>
            <person name="Chapman J.A."/>
            <person name="Shapiro H."/>
            <person name="Aerts A."/>
            <person name="Otillar R.P."/>
            <person name="Terry A.Y."/>
            <person name="Boore J.L."/>
            <person name="Simakov O."/>
            <person name="Marletaz F."/>
            <person name="Cho S.-J."/>
            <person name="Edsinger-Gonzales E."/>
            <person name="Havlak P."/>
            <person name="Kuo D.-H."/>
            <person name="Larsson T."/>
            <person name="Lv J."/>
            <person name="Arendt D."/>
            <person name="Savage R."/>
            <person name="Osoegawa K."/>
            <person name="de Jong P."/>
            <person name="Lindberg D.R."/>
            <person name="Seaver E.C."/>
            <person name="Weisblat D.A."/>
            <person name="Putnam N.H."/>
            <person name="Grigoriev I.V."/>
            <person name="Rokhsar D.S."/>
        </authorList>
    </citation>
    <scope>NUCLEOTIDE SEQUENCE</scope>
</reference>